<evidence type="ECO:0000259" key="5">
    <source>
        <dbReference type="SMART" id="SM00650"/>
    </source>
</evidence>
<dbReference type="CDD" id="cd02440">
    <property type="entry name" value="AdoMet_MTases"/>
    <property type="match status" value="1"/>
</dbReference>
<dbReference type="SUPFAM" id="SSF53335">
    <property type="entry name" value="S-adenosyl-L-methionine-dependent methyltransferases"/>
    <property type="match status" value="1"/>
</dbReference>
<dbReference type="GO" id="GO:0003723">
    <property type="term" value="F:RNA binding"/>
    <property type="evidence" value="ECO:0007669"/>
    <property type="project" value="UniProtKB-KW"/>
</dbReference>
<dbReference type="GO" id="GO:0000179">
    <property type="term" value="F:rRNA (adenine-N6,N6-)-dimethyltransferase activity"/>
    <property type="evidence" value="ECO:0007669"/>
    <property type="project" value="InterPro"/>
</dbReference>
<feature type="domain" description="Ribosomal RNA adenine methylase transferase N-terminal" evidence="5">
    <location>
        <begin position="26"/>
        <end position="154"/>
    </location>
</feature>
<dbReference type="EMBL" id="NRSJ01000006">
    <property type="protein sequence ID" value="MBK1704006.1"/>
    <property type="molecule type" value="Genomic_DNA"/>
</dbReference>
<dbReference type="InterPro" id="IPR020598">
    <property type="entry name" value="rRNA_Ade_methylase_Trfase_N"/>
</dbReference>
<reference evidence="6" key="2">
    <citation type="journal article" date="2020" name="Microorganisms">
        <title>Osmotic Adaptation and Compatible Solute Biosynthesis of Phototrophic Bacteria as Revealed from Genome Analyses.</title>
        <authorList>
            <person name="Imhoff J.F."/>
            <person name="Rahn T."/>
            <person name="Kunzel S."/>
            <person name="Keller A."/>
            <person name="Neulinger S.C."/>
        </authorList>
    </citation>
    <scope>NUCLEOTIDE SEQUENCE</scope>
    <source>
        <strain evidence="6">DSM 11080</strain>
    </source>
</reference>
<organism evidence="6 7">
    <name type="scientific">Halochromatium glycolicum</name>
    <dbReference type="NCBI Taxonomy" id="85075"/>
    <lineage>
        <taxon>Bacteria</taxon>
        <taxon>Pseudomonadati</taxon>
        <taxon>Pseudomonadota</taxon>
        <taxon>Gammaproteobacteria</taxon>
        <taxon>Chromatiales</taxon>
        <taxon>Chromatiaceae</taxon>
        <taxon>Halochromatium</taxon>
    </lineage>
</organism>
<dbReference type="InterPro" id="IPR029063">
    <property type="entry name" value="SAM-dependent_MTases_sf"/>
</dbReference>
<reference evidence="6" key="1">
    <citation type="submission" date="2017-08" db="EMBL/GenBank/DDBJ databases">
        <authorList>
            <person name="Imhoff J.F."/>
            <person name="Rahn T."/>
            <person name="Kuenzel S."/>
            <person name="Neulinger S.C."/>
        </authorList>
    </citation>
    <scope>NUCLEOTIDE SEQUENCE</scope>
    <source>
        <strain evidence="6">DSM 11080</strain>
    </source>
</reference>
<proteinExistence type="predicted"/>
<keyword evidence="2" id="KW-0808">Transferase</keyword>
<comment type="caution">
    <text evidence="6">The sequence shown here is derived from an EMBL/GenBank/DDBJ whole genome shotgun (WGS) entry which is preliminary data.</text>
</comment>
<dbReference type="SMART" id="SM00650">
    <property type="entry name" value="rADc"/>
    <property type="match status" value="1"/>
</dbReference>
<dbReference type="Pfam" id="PF00398">
    <property type="entry name" value="RrnaAD"/>
    <property type="match status" value="1"/>
</dbReference>
<dbReference type="Proteomes" id="UP001296776">
    <property type="component" value="Unassembled WGS sequence"/>
</dbReference>
<name>A0AAJ0U2C5_9GAMM</name>
<evidence type="ECO:0000256" key="2">
    <source>
        <dbReference type="ARBA" id="ARBA00022679"/>
    </source>
</evidence>
<dbReference type="RefSeq" id="WP_200345176.1">
    <property type="nucleotide sequence ID" value="NZ_NRSJ01000006.1"/>
</dbReference>
<evidence type="ECO:0000313" key="7">
    <source>
        <dbReference type="Proteomes" id="UP001296776"/>
    </source>
</evidence>
<keyword evidence="3" id="KW-0949">S-adenosyl-L-methionine</keyword>
<keyword evidence="7" id="KW-1185">Reference proteome</keyword>
<dbReference type="InterPro" id="IPR001737">
    <property type="entry name" value="KsgA/Erm"/>
</dbReference>
<evidence type="ECO:0000313" key="6">
    <source>
        <dbReference type="EMBL" id="MBK1704006.1"/>
    </source>
</evidence>
<sequence>MSLLFLKSFFKRPHQVASVIPSFPMLVERVARHFDFSEPRRIIELGPGEGVHTRALLERLPAGSSLLLIEIDADLAAHLKAAFADDERVEVVQAEANELAAEMQKRGWEHCDYVLSGIPFSILPADKKKPLIESIYAALKPEAHSAFVIYQVTPELRDHAAMFPRHESKYCLWNLPPMFVIAFFKTP</sequence>
<evidence type="ECO:0000256" key="3">
    <source>
        <dbReference type="ARBA" id="ARBA00022691"/>
    </source>
</evidence>
<dbReference type="Gene3D" id="3.40.50.150">
    <property type="entry name" value="Vaccinia Virus protein VP39"/>
    <property type="match status" value="1"/>
</dbReference>
<gene>
    <name evidence="6" type="primary">mraW</name>
    <name evidence="6" type="ORF">CKO40_05465</name>
</gene>
<protein>
    <submittedName>
        <fullName evidence="6">16S rRNA (Cytosine(1402)-N(4))-methyltransferase</fullName>
    </submittedName>
</protein>
<evidence type="ECO:0000256" key="1">
    <source>
        <dbReference type="ARBA" id="ARBA00022603"/>
    </source>
</evidence>
<keyword evidence="4" id="KW-0694">RNA-binding</keyword>
<keyword evidence="1" id="KW-0489">Methyltransferase</keyword>
<dbReference type="AlphaFoldDB" id="A0AAJ0U2C5"/>
<accession>A0AAJ0U2C5</accession>
<evidence type="ECO:0000256" key="4">
    <source>
        <dbReference type="ARBA" id="ARBA00022884"/>
    </source>
</evidence>